<feature type="transmembrane region" description="Helical" evidence="9">
    <location>
        <begin position="92"/>
        <end position="111"/>
    </location>
</feature>
<sequence length="256" mass="28895">MPATAVHNAKKKARPTGFFMYTKVMKALYYFASLVLAIVAILLSLLDITGVIHMSDWPYNFINYSILLYFWIDYVTRFTLAKNKWDFFKKNIFDLIAIMPFDAIFSIFRVTRAVKIIKILQVVRIVGFSKKLQGNFARFFKTNGFIYVLLSAIAIMLLGGGVYALSEDTSFGDGIWWAIATTTTVGYGDISPHTILGKVVAGILMIVGIGLIGSITSTVTSFFVHQDQENENDKIEESLSRIEERLAQIEKKLDQK</sequence>
<dbReference type="Proteomes" id="UP001314241">
    <property type="component" value="Unassembled WGS sequence"/>
</dbReference>
<dbReference type="SUPFAM" id="SSF81324">
    <property type="entry name" value="Voltage-gated potassium channels"/>
    <property type="match status" value="1"/>
</dbReference>
<organism evidence="11 12">
    <name type="scientific">Eupransor demetentiae</name>
    <dbReference type="NCBI Taxonomy" id="3109584"/>
    <lineage>
        <taxon>Bacteria</taxon>
        <taxon>Bacillati</taxon>
        <taxon>Bacillota</taxon>
        <taxon>Bacilli</taxon>
        <taxon>Lactobacillales</taxon>
        <taxon>Lactobacillaceae</taxon>
        <taxon>Eupransor</taxon>
    </lineage>
</organism>
<keyword evidence="11" id="KW-0808">Transferase</keyword>
<evidence type="ECO:0000256" key="6">
    <source>
        <dbReference type="ARBA" id="ARBA00023136"/>
    </source>
</evidence>
<evidence type="ECO:0000313" key="12">
    <source>
        <dbReference type="Proteomes" id="UP001314241"/>
    </source>
</evidence>
<feature type="transmembrane region" description="Helical" evidence="9">
    <location>
        <begin position="199"/>
        <end position="224"/>
    </location>
</feature>
<evidence type="ECO:0000256" key="2">
    <source>
        <dbReference type="ARBA" id="ARBA00022448"/>
    </source>
</evidence>
<dbReference type="GO" id="GO:0052914">
    <property type="term" value="F:16S rRNA (guanine(1207)-N(2))-methyltransferase activity"/>
    <property type="evidence" value="ECO:0007669"/>
    <property type="project" value="UniProtKB-EC"/>
</dbReference>
<comment type="caution">
    <text evidence="11">The sequence shown here is derived from an EMBL/GenBank/DDBJ whole genome shotgun (WGS) entry which is preliminary data.</text>
</comment>
<dbReference type="PANTHER" id="PTHR11537:SF254">
    <property type="entry name" value="POTASSIUM VOLTAGE-GATED CHANNEL PROTEIN SHAB"/>
    <property type="match status" value="1"/>
</dbReference>
<dbReference type="Gene3D" id="1.10.287.70">
    <property type="match status" value="1"/>
</dbReference>
<evidence type="ECO:0000313" key="11">
    <source>
        <dbReference type="EMBL" id="CAK8053478.1"/>
    </source>
</evidence>
<dbReference type="EC" id="2.1.1.172" evidence="11"/>
<keyword evidence="7" id="KW-0407">Ion channel</keyword>
<keyword evidence="4 9" id="KW-1133">Transmembrane helix</keyword>
<keyword evidence="6 9" id="KW-0472">Membrane</keyword>
<dbReference type="PANTHER" id="PTHR11537">
    <property type="entry name" value="VOLTAGE-GATED POTASSIUM CHANNEL"/>
    <property type="match status" value="1"/>
</dbReference>
<dbReference type="InterPro" id="IPR027359">
    <property type="entry name" value="Volt_channel_dom_sf"/>
</dbReference>
<accession>A0ABM9N2W2</accession>
<dbReference type="Gene3D" id="1.20.120.350">
    <property type="entry name" value="Voltage-gated potassium channels. Chain C"/>
    <property type="match status" value="1"/>
</dbReference>
<keyword evidence="12" id="KW-1185">Reference proteome</keyword>
<feature type="transmembrane region" description="Helical" evidence="9">
    <location>
        <begin position="27"/>
        <end position="49"/>
    </location>
</feature>
<evidence type="ECO:0000256" key="5">
    <source>
        <dbReference type="ARBA" id="ARBA00023065"/>
    </source>
</evidence>
<name>A0ABM9N2W2_9LACO</name>
<feature type="transmembrane region" description="Helical" evidence="9">
    <location>
        <begin position="145"/>
        <end position="166"/>
    </location>
</feature>
<keyword evidence="8" id="KW-0175">Coiled coil</keyword>
<evidence type="ECO:0000256" key="9">
    <source>
        <dbReference type="SAM" id="Phobius"/>
    </source>
</evidence>
<keyword evidence="2" id="KW-0813">Transport</keyword>
<reference evidence="11 12" key="1">
    <citation type="submission" date="2024-01" db="EMBL/GenBank/DDBJ databases">
        <authorList>
            <person name="Botero Cardona J."/>
        </authorList>
    </citation>
    <scope>NUCLEOTIDE SEQUENCE [LARGE SCALE GENOMIC DNA]</scope>
    <source>
        <strain evidence="11 12">LMG 33000</strain>
    </source>
</reference>
<feature type="transmembrane region" description="Helical" evidence="9">
    <location>
        <begin position="61"/>
        <end position="80"/>
    </location>
</feature>
<evidence type="ECO:0000256" key="4">
    <source>
        <dbReference type="ARBA" id="ARBA00022989"/>
    </source>
</evidence>
<evidence type="ECO:0000256" key="8">
    <source>
        <dbReference type="SAM" id="Coils"/>
    </source>
</evidence>
<dbReference type="InterPro" id="IPR013099">
    <property type="entry name" value="K_chnl_dom"/>
</dbReference>
<protein>
    <submittedName>
        <fullName evidence="11">Contains DUF342 domain</fullName>
        <ecNumber evidence="11">2.1.1.172</ecNumber>
    </submittedName>
</protein>
<evidence type="ECO:0000256" key="3">
    <source>
        <dbReference type="ARBA" id="ARBA00022692"/>
    </source>
</evidence>
<proteinExistence type="predicted"/>
<keyword evidence="3 9" id="KW-0812">Transmembrane</keyword>
<dbReference type="PRINTS" id="PR00169">
    <property type="entry name" value="KCHANNEL"/>
</dbReference>
<comment type="subcellular location">
    <subcellularLocation>
        <location evidence="1">Membrane</location>
        <topology evidence="1">Multi-pass membrane protein</topology>
    </subcellularLocation>
</comment>
<evidence type="ECO:0000256" key="1">
    <source>
        <dbReference type="ARBA" id="ARBA00004141"/>
    </source>
</evidence>
<feature type="domain" description="Potassium channel" evidence="10">
    <location>
        <begin position="153"/>
        <end position="224"/>
    </location>
</feature>
<keyword evidence="5" id="KW-0406">Ion transport</keyword>
<gene>
    <name evidence="11" type="ORF">R54876_GBNLAHCA_00033</name>
</gene>
<dbReference type="EMBL" id="CAWVOH010000001">
    <property type="protein sequence ID" value="CAK8053478.1"/>
    <property type="molecule type" value="Genomic_DNA"/>
</dbReference>
<feature type="coiled-coil region" evidence="8">
    <location>
        <begin position="225"/>
        <end position="252"/>
    </location>
</feature>
<dbReference type="InterPro" id="IPR028325">
    <property type="entry name" value="VG_K_chnl"/>
</dbReference>
<evidence type="ECO:0000259" key="10">
    <source>
        <dbReference type="Pfam" id="PF07885"/>
    </source>
</evidence>
<dbReference type="Pfam" id="PF07885">
    <property type="entry name" value="Ion_trans_2"/>
    <property type="match status" value="1"/>
</dbReference>
<evidence type="ECO:0000256" key="7">
    <source>
        <dbReference type="ARBA" id="ARBA00023303"/>
    </source>
</evidence>
<keyword evidence="11" id="KW-0489">Methyltransferase</keyword>